<dbReference type="EMBL" id="FOOY01000008">
    <property type="protein sequence ID" value="SFG32720.1"/>
    <property type="molecule type" value="Genomic_DNA"/>
</dbReference>
<evidence type="ECO:0000313" key="3">
    <source>
        <dbReference type="Proteomes" id="UP000198752"/>
    </source>
</evidence>
<feature type="transmembrane region" description="Helical" evidence="1">
    <location>
        <begin position="166"/>
        <end position="188"/>
    </location>
</feature>
<dbReference type="STRING" id="269670.SAMN02982927_01381"/>
<keyword evidence="1" id="KW-1133">Transmembrane helix</keyword>
<dbReference type="AlphaFoldDB" id="A0A1I2QXE3"/>
<feature type="transmembrane region" description="Helical" evidence="1">
    <location>
        <begin position="92"/>
        <end position="116"/>
    </location>
</feature>
<dbReference type="RefSeq" id="WP_093671380.1">
    <property type="nucleotide sequence ID" value="NZ_FOOY01000008.1"/>
</dbReference>
<protein>
    <recommendedName>
        <fullName evidence="4">Energy-coupling factor transport system substrate-specific component</fullName>
    </recommendedName>
</protein>
<feature type="transmembrane region" description="Helical" evidence="1">
    <location>
        <begin position="25"/>
        <end position="51"/>
    </location>
</feature>
<sequence length="204" mass="21871">MNMKMNANVWSLNEGELRTPQMNHVIMMALFIGVGVVVGTFGSLAVPLGFVSAFWPGQAIQSVGCIWFGMWGGIASIVFPLISNAIAGSASIAVSLAYAPGNFLQGILAGWAFRFFKCDPRLKSGKDWAVYTVFGGILCNAIGAAWGVMVLRMFGLISPSSTLTVFLGWSIGNTVPSFILGAILLKFVSPLIVKSKSFCKKYWA</sequence>
<feature type="transmembrane region" description="Helical" evidence="1">
    <location>
        <begin position="63"/>
        <end position="86"/>
    </location>
</feature>
<keyword evidence="1" id="KW-0472">Membrane</keyword>
<dbReference type="Proteomes" id="UP000198752">
    <property type="component" value="Unassembled WGS sequence"/>
</dbReference>
<keyword evidence="1" id="KW-0812">Transmembrane</keyword>
<organism evidence="2 3">
    <name type="scientific">Sporolactobacillus nakayamae</name>
    <dbReference type="NCBI Taxonomy" id="269670"/>
    <lineage>
        <taxon>Bacteria</taxon>
        <taxon>Bacillati</taxon>
        <taxon>Bacillota</taxon>
        <taxon>Bacilli</taxon>
        <taxon>Bacillales</taxon>
        <taxon>Sporolactobacillaceae</taxon>
        <taxon>Sporolactobacillus</taxon>
    </lineage>
</organism>
<name>A0A1I2QXE3_9BACL</name>
<proteinExistence type="predicted"/>
<keyword evidence="3" id="KW-1185">Reference proteome</keyword>
<dbReference type="OrthoDB" id="3078197at2"/>
<reference evidence="3" key="1">
    <citation type="submission" date="2016-10" db="EMBL/GenBank/DDBJ databases">
        <authorList>
            <person name="Varghese N."/>
            <person name="Submissions S."/>
        </authorList>
    </citation>
    <scope>NUCLEOTIDE SEQUENCE [LARGE SCALE GENOMIC DNA]</scope>
    <source>
        <strain evidence="3">ATCC 700379</strain>
    </source>
</reference>
<evidence type="ECO:0000256" key="1">
    <source>
        <dbReference type="SAM" id="Phobius"/>
    </source>
</evidence>
<evidence type="ECO:0000313" key="2">
    <source>
        <dbReference type="EMBL" id="SFG32720.1"/>
    </source>
</evidence>
<feature type="transmembrane region" description="Helical" evidence="1">
    <location>
        <begin position="128"/>
        <end position="154"/>
    </location>
</feature>
<accession>A0A1I2QXE3</accession>
<gene>
    <name evidence="2" type="ORF">SAMN02982927_01381</name>
</gene>
<evidence type="ECO:0008006" key="4">
    <source>
        <dbReference type="Google" id="ProtNLM"/>
    </source>
</evidence>